<dbReference type="Proteomes" id="UP000515976">
    <property type="component" value="Chromosome"/>
</dbReference>
<reference evidence="6 7" key="1">
    <citation type="submission" date="2020-08" db="EMBL/GenBank/DDBJ databases">
        <title>Genome sequence of Phycicoccus endophyticus JCM 31784T.</title>
        <authorList>
            <person name="Hyun D.-W."/>
            <person name="Bae J.-W."/>
        </authorList>
    </citation>
    <scope>NUCLEOTIDE SEQUENCE [LARGE SCALE GENOMIC DNA]</scope>
    <source>
        <strain evidence="6 7">JCM 31784</strain>
    </source>
</reference>
<organism evidence="6 7">
    <name type="scientific">Phycicoccus endophyticus</name>
    <dbReference type="NCBI Taxonomy" id="1690220"/>
    <lineage>
        <taxon>Bacteria</taxon>
        <taxon>Bacillati</taxon>
        <taxon>Actinomycetota</taxon>
        <taxon>Actinomycetes</taxon>
        <taxon>Micrococcales</taxon>
        <taxon>Intrasporangiaceae</taxon>
        <taxon>Phycicoccus</taxon>
    </lineage>
</organism>
<sequence length="239" mass="25437">MSVETLVVADGVRRDYPSGSTVGPVSLQMSRGRCLGLVGSNGAGKTTLMKMVVGLERPDVGTVVVCGRDVQAERPVPGLSGMIEEPRFHPRLSGRENLFVMCGGDRARRERIPELLDQVDLAGAAERPVGGYSQGMRQRLGIARVLLAAPDVVVLDEPTNGLDPEGIRWFRRLVASLKADGRAVLLSSHMLHEVQASSDDYVMLNRGVVVAEGETGSITGVGSLEELYFATVETGAAAP</sequence>
<feature type="domain" description="ABC transporter" evidence="5">
    <location>
        <begin position="6"/>
        <end position="231"/>
    </location>
</feature>
<dbReference type="InterPro" id="IPR017871">
    <property type="entry name" value="ABC_transporter-like_CS"/>
</dbReference>
<name>A0A7G9R1S9_9MICO</name>
<dbReference type="EMBL" id="CP060712">
    <property type="protein sequence ID" value="QNN49554.1"/>
    <property type="molecule type" value="Genomic_DNA"/>
</dbReference>
<dbReference type="Pfam" id="PF00005">
    <property type="entry name" value="ABC_tran"/>
    <property type="match status" value="1"/>
</dbReference>
<keyword evidence="2" id="KW-0813">Transport</keyword>
<dbReference type="AlphaFoldDB" id="A0A7G9R1S9"/>
<evidence type="ECO:0000313" key="7">
    <source>
        <dbReference type="Proteomes" id="UP000515976"/>
    </source>
</evidence>
<dbReference type="InterPro" id="IPR027417">
    <property type="entry name" value="P-loop_NTPase"/>
</dbReference>
<evidence type="ECO:0000256" key="3">
    <source>
        <dbReference type="ARBA" id="ARBA00022741"/>
    </source>
</evidence>
<evidence type="ECO:0000256" key="1">
    <source>
        <dbReference type="ARBA" id="ARBA00005417"/>
    </source>
</evidence>
<evidence type="ECO:0000256" key="4">
    <source>
        <dbReference type="ARBA" id="ARBA00022840"/>
    </source>
</evidence>
<dbReference type="SUPFAM" id="SSF52540">
    <property type="entry name" value="P-loop containing nucleoside triphosphate hydrolases"/>
    <property type="match status" value="1"/>
</dbReference>
<proteinExistence type="inferred from homology"/>
<dbReference type="PROSITE" id="PS00211">
    <property type="entry name" value="ABC_TRANSPORTER_1"/>
    <property type="match status" value="1"/>
</dbReference>
<evidence type="ECO:0000313" key="6">
    <source>
        <dbReference type="EMBL" id="QNN49554.1"/>
    </source>
</evidence>
<dbReference type="PANTHER" id="PTHR43335">
    <property type="entry name" value="ABC TRANSPORTER, ATP-BINDING PROTEIN"/>
    <property type="match status" value="1"/>
</dbReference>
<dbReference type="InterPro" id="IPR003593">
    <property type="entry name" value="AAA+_ATPase"/>
</dbReference>
<keyword evidence="7" id="KW-1185">Reference proteome</keyword>
<dbReference type="GO" id="GO:0005524">
    <property type="term" value="F:ATP binding"/>
    <property type="evidence" value="ECO:0007669"/>
    <property type="project" value="UniProtKB-KW"/>
</dbReference>
<dbReference type="KEGG" id="pei:H9L10_15530"/>
<gene>
    <name evidence="6" type="ORF">H9L10_15530</name>
</gene>
<dbReference type="PROSITE" id="PS50893">
    <property type="entry name" value="ABC_TRANSPORTER_2"/>
    <property type="match status" value="1"/>
</dbReference>
<comment type="similarity">
    <text evidence="1">Belongs to the ABC transporter superfamily.</text>
</comment>
<protein>
    <submittedName>
        <fullName evidence="6">ATP-binding cassette domain-containing protein</fullName>
    </submittedName>
</protein>
<keyword evidence="3" id="KW-0547">Nucleotide-binding</keyword>
<dbReference type="RefSeq" id="WP_166099100.1">
    <property type="nucleotide sequence ID" value="NZ_BMMY01000005.1"/>
</dbReference>
<evidence type="ECO:0000259" key="5">
    <source>
        <dbReference type="PROSITE" id="PS50893"/>
    </source>
</evidence>
<dbReference type="SMART" id="SM00382">
    <property type="entry name" value="AAA"/>
    <property type="match status" value="1"/>
</dbReference>
<keyword evidence="4 6" id="KW-0067">ATP-binding</keyword>
<dbReference type="Gene3D" id="3.40.50.300">
    <property type="entry name" value="P-loop containing nucleotide triphosphate hydrolases"/>
    <property type="match status" value="1"/>
</dbReference>
<dbReference type="GO" id="GO:0016887">
    <property type="term" value="F:ATP hydrolysis activity"/>
    <property type="evidence" value="ECO:0007669"/>
    <property type="project" value="InterPro"/>
</dbReference>
<dbReference type="InterPro" id="IPR003439">
    <property type="entry name" value="ABC_transporter-like_ATP-bd"/>
</dbReference>
<accession>A0A7G9R1S9</accession>
<dbReference type="PANTHER" id="PTHR43335:SF4">
    <property type="entry name" value="ABC TRANSPORTER, ATP-BINDING PROTEIN"/>
    <property type="match status" value="1"/>
</dbReference>
<evidence type="ECO:0000256" key="2">
    <source>
        <dbReference type="ARBA" id="ARBA00022448"/>
    </source>
</evidence>